<dbReference type="EMBL" id="BAAFGK010000005">
    <property type="protein sequence ID" value="GAB0058943.1"/>
    <property type="molecule type" value="Genomic_DNA"/>
</dbReference>
<protein>
    <recommendedName>
        <fullName evidence="2">UPF0102 protein SIID45300_03303</fullName>
    </recommendedName>
</protein>
<proteinExistence type="inferred from homology"/>
<reference evidence="3 4" key="1">
    <citation type="submission" date="2024-09" db="EMBL/GenBank/DDBJ databases">
        <title>Draft genome sequence of Candidatus Magnetaquicoccaceae bacterium FCR-1.</title>
        <authorList>
            <person name="Shimoshige H."/>
            <person name="Shimamura S."/>
            <person name="Taoka A."/>
            <person name="Kobayashi H."/>
            <person name="Maekawa T."/>
        </authorList>
    </citation>
    <scope>NUCLEOTIDE SEQUENCE [LARGE SCALE GENOMIC DNA]</scope>
    <source>
        <strain evidence="3 4">FCR-1</strain>
    </source>
</reference>
<evidence type="ECO:0000256" key="1">
    <source>
        <dbReference type="ARBA" id="ARBA00006738"/>
    </source>
</evidence>
<organism evidence="3 4">
    <name type="scientific">Candidatus Magnetaquiglobus chichijimensis</name>
    <dbReference type="NCBI Taxonomy" id="3141448"/>
    <lineage>
        <taxon>Bacteria</taxon>
        <taxon>Pseudomonadati</taxon>
        <taxon>Pseudomonadota</taxon>
        <taxon>Magnetococcia</taxon>
        <taxon>Magnetococcales</taxon>
        <taxon>Candidatus Magnetaquicoccaceae</taxon>
        <taxon>Candidatus Magnetaquiglobus</taxon>
    </lineage>
</organism>
<dbReference type="Gene3D" id="3.40.1350.10">
    <property type="match status" value="1"/>
</dbReference>
<dbReference type="InterPro" id="IPR003509">
    <property type="entry name" value="UPF0102_YraN-like"/>
</dbReference>
<accession>A0ABQ0CDI6</accession>
<evidence type="ECO:0000313" key="3">
    <source>
        <dbReference type="EMBL" id="GAB0058943.1"/>
    </source>
</evidence>
<dbReference type="PANTHER" id="PTHR34039:SF1">
    <property type="entry name" value="UPF0102 PROTEIN YRAN"/>
    <property type="match status" value="1"/>
</dbReference>
<dbReference type="Pfam" id="PF02021">
    <property type="entry name" value="UPF0102"/>
    <property type="match status" value="1"/>
</dbReference>
<name>A0ABQ0CDI6_9PROT</name>
<evidence type="ECO:0000256" key="2">
    <source>
        <dbReference type="HAMAP-Rule" id="MF_00048"/>
    </source>
</evidence>
<comment type="similarity">
    <text evidence="1 2">Belongs to the UPF0102 family.</text>
</comment>
<dbReference type="SUPFAM" id="SSF52980">
    <property type="entry name" value="Restriction endonuclease-like"/>
    <property type="match status" value="1"/>
</dbReference>
<dbReference type="HAMAP" id="MF_00048">
    <property type="entry name" value="UPF0102"/>
    <property type="match status" value="1"/>
</dbReference>
<dbReference type="NCBIfam" id="NF009150">
    <property type="entry name" value="PRK12497.1-3"/>
    <property type="match status" value="1"/>
</dbReference>
<gene>
    <name evidence="3" type="ORF">SIID45300_03303</name>
</gene>
<comment type="caution">
    <text evidence="3">The sequence shown here is derived from an EMBL/GenBank/DDBJ whole genome shotgun (WGS) entry which is preliminary data.</text>
</comment>
<dbReference type="PANTHER" id="PTHR34039">
    <property type="entry name" value="UPF0102 PROTEIN YRAN"/>
    <property type="match status" value="1"/>
</dbReference>
<dbReference type="Proteomes" id="UP001628193">
    <property type="component" value="Unassembled WGS sequence"/>
</dbReference>
<evidence type="ECO:0000313" key="4">
    <source>
        <dbReference type="Proteomes" id="UP001628193"/>
    </source>
</evidence>
<sequence length="122" mass="14245">MDRKRFGIWAEGVATRCLTRSGYRIIERNWRTRGGEIDLVAWRDGMVIFCEIKARHVATGTDPADAIDRVKQERIVRLAEAYLRDHPELAGCDCRFDAVLIRREGWRWRAEVIADAFRPGWE</sequence>
<keyword evidence="4" id="KW-1185">Reference proteome</keyword>
<dbReference type="InterPro" id="IPR011335">
    <property type="entry name" value="Restrct_endonuc-II-like"/>
</dbReference>
<dbReference type="InterPro" id="IPR011856">
    <property type="entry name" value="tRNA_endonuc-like_dom_sf"/>
</dbReference>